<sequence length="442" mass="46677">MKISQKALPWIQTAILVVFMVVSLVFYAIFWVGAGGKIPLVTSTPYSVTFLSPINKNLVDQSQVTLNGVPAGRVIGLEVIDGIAHVRTGLGDLPDYGPLHEGVKAQVKTKTLINETYVDITDGNGPPLPDQAVIPMGNVTPPVDTDEVIRALPQADRKNLGATIQSLDKVTQGQQAGISQTIGSLGEPTRYVPAALDALSRQEVALRQLSSNTAKVLDALDTRQGQIAQLVEDAQKVTKVTADSRDDLSAVIQKLPPTLVTAQAASPDLSRLGAALQPVAENLNEASGPLNDALHQLPGTAKDLRGLLPALNSVLDKAPATLQRVPDFSDNLRAVVPPGREFFSALNPVLAYLKPCGPNVAPFFVNFSKGLVRPNGLDGGTVGGVAPQFGYDTLQPPAALPLNLSPFAFSYDVGNPPNRNAVGQQPGLNNAGCNTPLKPYTR</sequence>
<keyword evidence="2" id="KW-1133">Transmembrane helix</keyword>
<feature type="domain" description="Mce/MlaD" evidence="3">
    <location>
        <begin position="46"/>
        <end position="123"/>
    </location>
</feature>
<gene>
    <name evidence="4" type="ORF">BJ983_004894</name>
</gene>
<evidence type="ECO:0000313" key="5">
    <source>
        <dbReference type="Proteomes" id="UP000535890"/>
    </source>
</evidence>
<organism evidence="4 5">
    <name type="scientific">Actinomycetospora corticicola</name>
    <dbReference type="NCBI Taxonomy" id="663602"/>
    <lineage>
        <taxon>Bacteria</taxon>
        <taxon>Bacillati</taxon>
        <taxon>Actinomycetota</taxon>
        <taxon>Actinomycetes</taxon>
        <taxon>Pseudonocardiales</taxon>
        <taxon>Pseudonocardiaceae</taxon>
        <taxon>Actinomycetospora</taxon>
    </lineage>
</organism>
<evidence type="ECO:0000259" key="3">
    <source>
        <dbReference type="Pfam" id="PF02470"/>
    </source>
</evidence>
<keyword evidence="5" id="KW-1185">Reference proteome</keyword>
<feature type="transmembrane region" description="Helical" evidence="2">
    <location>
        <begin position="7"/>
        <end position="32"/>
    </location>
</feature>
<dbReference type="PANTHER" id="PTHR33371">
    <property type="entry name" value="INTERMEMBRANE PHOSPHOLIPID TRANSPORT SYSTEM BINDING PROTEIN MLAD-RELATED"/>
    <property type="match status" value="1"/>
</dbReference>
<dbReference type="PANTHER" id="PTHR33371:SF4">
    <property type="entry name" value="INTERMEMBRANE PHOSPHOLIPID TRANSPORT SYSTEM BINDING PROTEIN MLAD"/>
    <property type="match status" value="1"/>
</dbReference>
<keyword evidence="2" id="KW-0472">Membrane</keyword>
<name>A0A7Y9E0R2_9PSEU</name>
<comment type="caution">
    <text evidence="4">The sequence shown here is derived from an EMBL/GenBank/DDBJ whole genome shotgun (WGS) entry which is preliminary data.</text>
</comment>
<reference evidence="4 5" key="1">
    <citation type="submission" date="2020-07" db="EMBL/GenBank/DDBJ databases">
        <title>Sequencing the genomes of 1000 actinobacteria strains.</title>
        <authorList>
            <person name="Klenk H.-P."/>
        </authorList>
    </citation>
    <scope>NUCLEOTIDE SEQUENCE [LARGE SCALE GENOMIC DNA]</scope>
    <source>
        <strain evidence="4 5">DSM 45772</strain>
    </source>
</reference>
<proteinExistence type="predicted"/>
<protein>
    <submittedName>
        <fullName evidence="4">Phospholipid/cholesterol/gamma-HCH transport system substrate-binding protein</fullName>
    </submittedName>
</protein>
<feature type="compositionally biased region" description="Polar residues" evidence="1">
    <location>
        <begin position="418"/>
        <end position="433"/>
    </location>
</feature>
<keyword evidence="2" id="KW-0812">Transmembrane</keyword>
<evidence type="ECO:0000256" key="2">
    <source>
        <dbReference type="SAM" id="Phobius"/>
    </source>
</evidence>
<dbReference type="InterPro" id="IPR052336">
    <property type="entry name" value="MlaD_Phospholipid_Transporter"/>
</dbReference>
<dbReference type="Pfam" id="PF02470">
    <property type="entry name" value="MlaD"/>
    <property type="match status" value="1"/>
</dbReference>
<accession>A0A7Y9E0R2</accession>
<feature type="region of interest" description="Disordered" evidence="1">
    <location>
        <begin position="418"/>
        <end position="442"/>
    </location>
</feature>
<evidence type="ECO:0000313" key="4">
    <source>
        <dbReference type="EMBL" id="NYD38792.1"/>
    </source>
</evidence>
<dbReference type="InterPro" id="IPR003399">
    <property type="entry name" value="Mce/MlaD"/>
</dbReference>
<evidence type="ECO:0000256" key="1">
    <source>
        <dbReference type="SAM" id="MobiDB-lite"/>
    </source>
</evidence>
<dbReference type="RefSeq" id="WP_179796183.1">
    <property type="nucleotide sequence ID" value="NZ_BAABHP010000005.1"/>
</dbReference>
<dbReference type="EMBL" id="JACCBN010000001">
    <property type="protein sequence ID" value="NYD38792.1"/>
    <property type="molecule type" value="Genomic_DNA"/>
</dbReference>
<dbReference type="Proteomes" id="UP000535890">
    <property type="component" value="Unassembled WGS sequence"/>
</dbReference>
<dbReference type="AlphaFoldDB" id="A0A7Y9E0R2"/>